<keyword evidence="1" id="KW-0175">Coiled coil</keyword>
<dbReference type="EMBL" id="KY322437">
    <property type="protein sequence ID" value="AUF82482.1"/>
    <property type="molecule type" value="Genomic_DNA"/>
</dbReference>
<keyword evidence="3" id="KW-1185">Reference proteome</keyword>
<protein>
    <submittedName>
        <fullName evidence="2">Uncharacterized protein</fullName>
    </submittedName>
</protein>
<evidence type="ECO:0000313" key="2">
    <source>
        <dbReference type="EMBL" id="AUF82482.1"/>
    </source>
</evidence>
<name>A0A2P0VNL2_9VIRU</name>
<dbReference type="Proteomes" id="UP000244773">
    <property type="component" value="Segment"/>
</dbReference>
<feature type="coiled-coil region" evidence="1">
    <location>
        <begin position="244"/>
        <end position="285"/>
    </location>
</feature>
<sequence>MFPTIIAVGLAANLLYPQVMTYQNSCSVKDSIGIDEANDFFLSQADIYSVIQKYYSDRNATDNALEHHPNISGIHHAPVASKYYNGRVSQLNLLYNTDKQTSEHIKKLVDCNKKANQDIHSRVLLDLEHLQTSHRDIMTQFESQQADLDTSRKEAQDDLSNTELQLSKDLQQPVESYNNAVAFRETADEKINRLLQELSIARTEAFEARASEKKTLEIIRNITSRYDERIHHLQSQIQDRVHSIARLDALLANATNKMQAASTQYHQIQNTVSTANAALDAYEREADIIMDRGLMNRCKSERLAKATIELNKLYSFFEIANQTYNKAKDSHIFAQNDTLIKASRLLRERTEKIRLQADHDAASEAASHYMDQVHHALSDDSKMYHESNANTFDDSLNAILNSISKKDDDILRATESFFHSQKKEDTCRGEMIAAMNTKSRFEKDTLVALLNIATSHGATGEELMIRVTELNPDTKLEITRIFDECL</sequence>
<evidence type="ECO:0000256" key="1">
    <source>
        <dbReference type="SAM" id="Coils"/>
    </source>
</evidence>
<evidence type="ECO:0000313" key="3">
    <source>
        <dbReference type="Proteomes" id="UP000244773"/>
    </source>
</evidence>
<gene>
    <name evidence="2" type="ORF">TetV_390</name>
</gene>
<accession>A0A2P0VNL2</accession>
<proteinExistence type="predicted"/>
<organism evidence="2">
    <name type="scientific">Tetraselmis virus 1</name>
    <dbReference type="NCBI Taxonomy" id="2060617"/>
    <lineage>
        <taxon>Viruses</taxon>
        <taxon>Varidnaviria</taxon>
        <taxon>Bamfordvirae</taxon>
        <taxon>Nucleocytoviricota</taxon>
        <taxon>Megaviricetes</taxon>
        <taxon>Imitervirales</taxon>
        <taxon>Allomimiviridae</taxon>
        <taxon>Oceanusvirus</taxon>
        <taxon>Oceanusvirus kaneohense</taxon>
    </lineage>
</organism>
<reference evidence="2" key="1">
    <citation type="journal article" date="2018" name="Virology">
        <title>A giant virus infecting green algae encodes key fermentation genes.</title>
        <authorList>
            <person name="Schvarcz C.R."/>
            <person name="Steward G.F."/>
        </authorList>
    </citation>
    <scope>NUCLEOTIDE SEQUENCE [LARGE SCALE GENOMIC DNA]</scope>
</reference>
<feature type="coiled-coil region" evidence="1">
    <location>
        <begin position="152"/>
        <end position="204"/>
    </location>
</feature>